<keyword evidence="3" id="KW-1185">Reference proteome</keyword>
<sequence length="122" mass="13245">MKFLLKSLILALALGATSSAFANSNPVSSVLTDLSDFTVVSPEPQSFFFDFFWKPKKGKGKGKGKKCYFFYFCKKPGPKDDPKAVPELNAAAAPISAAIALSALALGAERRRRKLQVERTNA</sequence>
<evidence type="ECO:0000313" key="3">
    <source>
        <dbReference type="Proteomes" id="UP001465153"/>
    </source>
</evidence>
<proteinExistence type="predicted"/>
<name>A0ABQ0AEZ1_9GAMM</name>
<protein>
    <recommendedName>
        <fullName evidence="4">PEP-CTERM sorting domain-containing protein</fullName>
    </recommendedName>
</protein>
<reference evidence="2 3" key="1">
    <citation type="submission" date="2024-04" db="EMBL/GenBank/DDBJ databases">
        <title>Draft genome sequence of Sessilibacter corallicola NBRC 116591.</title>
        <authorList>
            <person name="Miyakawa T."/>
            <person name="Kusuya Y."/>
            <person name="Miura T."/>
        </authorList>
    </citation>
    <scope>NUCLEOTIDE SEQUENCE [LARGE SCALE GENOMIC DNA]</scope>
    <source>
        <strain evidence="2 3">KU-00831-HH</strain>
    </source>
</reference>
<gene>
    <name evidence="2" type="ORF">NBRC116591_40000</name>
</gene>
<evidence type="ECO:0008006" key="4">
    <source>
        <dbReference type="Google" id="ProtNLM"/>
    </source>
</evidence>
<feature type="signal peptide" evidence="1">
    <location>
        <begin position="1"/>
        <end position="22"/>
    </location>
</feature>
<organism evidence="2 3">
    <name type="scientific">Sessilibacter corallicola</name>
    <dbReference type="NCBI Taxonomy" id="2904075"/>
    <lineage>
        <taxon>Bacteria</taxon>
        <taxon>Pseudomonadati</taxon>
        <taxon>Pseudomonadota</taxon>
        <taxon>Gammaproteobacteria</taxon>
        <taxon>Cellvibrionales</taxon>
        <taxon>Cellvibrionaceae</taxon>
        <taxon>Sessilibacter</taxon>
    </lineage>
</organism>
<evidence type="ECO:0000313" key="2">
    <source>
        <dbReference type="EMBL" id="GAA6170187.1"/>
    </source>
</evidence>
<feature type="chain" id="PRO_5045275361" description="PEP-CTERM sorting domain-containing protein" evidence="1">
    <location>
        <begin position="23"/>
        <end position="122"/>
    </location>
</feature>
<dbReference type="RefSeq" id="WP_353304509.1">
    <property type="nucleotide sequence ID" value="NZ_BAABWN010000020.1"/>
</dbReference>
<dbReference type="EMBL" id="BAABWN010000020">
    <property type="protein sequence ID" value="GAA6170187.1"/>
    <property type="molecule type" value="Genomic_DNA"/>
</dbReference>
<accession>A0ABQ0AEZ1</accession>
<comment type="caution">
    <text evidence="2">The sequence shown here is derived from an EMBL/GenBank/DDBJ whole genome shotgun (WGS) entry which is preliminary data.</text>
</comment>
<evidence type="ECO:0000256" key="1">
    <source>
        <dbReference type="SAM" id="SignalP"/>
    </source>
</evidence>
<dbReference type="Proteomes" id="UP001465153">
    <property type="component" value="Unassembled WGS sequence"/>
</dbReference>
<keyword evidence="1" id="KW-0732">Signal</keyword>